<dbReference type="AlphaFoldDB" id="A0A2I0T2U7"/>
<reference evidence="2" key="1">
    <citation type="submission" date="2017-11" db="EMBL/GenBank/DDBJ databases">
        <authorList>
            <person name="Lima N.C."/>
            <person name="Parody-Merino A.M."/>
            <person name="Battley P.F."/>
            <person name="Fidler A.E."/>
            <person name="Prosdocimi F."/>
        </authorList>
    </citation>
    <scope>NUCLEOTIDE SEQUENCE [LARGE SCALE GENOMIC DNA]</scope>
</reference>
<accession>A0A2I0T2U7</accession>
<evidence type="ECO:0000313" key="1">
    <source>
        <dbReference type="EMBL" id="PKU28115.1"/>
    </source>
</evidence>
<evidence type="ECO:0000313" key="2">
    <source>
        <dbReference type="Proteomes" id="UP000233556"/>
    </source>
</evidence>
<proteinExistence type="predicted"/>
<gene>
    <name evidence="1" type="ORF">llap_21581</name>
</gene>
<dbReference type="EMBL" id="KZ522409">
    <property type="protein sequence ID" value="PKU28115.1"/>
    <property type="molecule type" value="Genomic_DNA"/>
</dbReference>
<dbReference type="Proteomes" id="UP000233556">
    <property type="component" value="Unassembled WGS sequence"/>
</dbReference>
<evidence type="ECO:0008006" key="3">
    <source>
        <dbReference type="Google" id="ProtNLM"/>
    </source>
</evidence>
<organism evidence="1 2">
    <name type="scientific">Limosa lapponica baueri</name>
    <dbReference type="NCBI Taxonomy" id="1758121"/>
    <lineage>
        <taxon>Eukaryota</taxon>
        <taxon>Metazoa</taxon>
        <taxon>Chordata</taxon>
        <taxon>Craniata</taxon>
        <taxon>Vertebrata</taxon>
        <taxon>Euteleostomi</taxon>
        <taxon>Archelosauria</taxon>
        <taxon>Archosauria</taxon>
        <taxon>Dinosauria</taxon>
        <taxon>Saurischia</taxon>
        <taxon>Theropoda</taxon>
        <taxon>Coelurosauria</taxon>
        <taxon>Aves</taxon>
        <taxon>Neognathae</taxon>
        <taxon>Neoaves</taxon>
        <taxon>Charadriiformes</taxon>
        <taxon>Scolopacidae</taxon>
        <taxon>Limosa</taxon>
    </lineage>
</organism>
<protein>
    <recommendedName>
        <fullName evidence="3">Rna-directed dna polymerase from mobile element jockey-like</fullName>
    </recommendedName>
</protein>
<reference evidence="2" key="2">
    <citation type="submission" date="2017-12" db="EMBL/GenBank/DDBJ databases">
        <title>Genome sequence of the Bar-tailed Godwit (Limosa lapponica baueri).</title>
        <authorList>
            <person name="Lima N.C.B."/>
            <person name="Parody-Merino A.M."/>
            <person name="Battley P.F."/>
            <person name="Fidler A.E."/>
            <person name="Prosdocimi F."/>
        </authorList>
    </citation>
    <scope>NUCLEOTIDE SEQUENCE [LARGE SCALE GENOMIC DNA]</scope>
</reference>
<dbReference type="OrthoDB" id="9921460at2759"/>
<dbReference type="PANTHER" id="PTHR33332">
    <property type="entry name" value="REVERSE TRANSCRIPTASE DOMAIN-CONTAINING PROTEIN"/>
    <property type="match status" value="1"/>
</dbReference>
<sequence length="80" mass="9083">MKFNEAKCRVLHLGPGNRQQQYRLGDEWIESNPVEDLGILVDEKLDMSWHCALAAQKASSILGFIDRSMASRSREVILPL</sequence>
<name>A0A2I0T2U7_LIMLA</name>
<keyword evidence="2" id="KW-1185">Reference proteome</keyword>